<organism evidence="4 5">
    <name type="scientific">Clostridium facile</name>
    <dbReference type="NCBI Taxonomy" id="2763035"/>
    <lineage>
        <taxon>Bacteria</taxon>
        <taxon>Bacillati</taxon>
        <taxon>Bacillota</taxon>
        <taxon>Clostridia</taxon>
        <taxon>Eubacteriales</taxon>
        <taxon>Clostridiaceae</taxon>
        <taxon>Clostridium</taxon>
    </lineage>
</organism>
<evidence type="ECO:0000256" key="2">
    <source>
        <dbReference type="ARBA" id="ARBA00023136"/>
    </source>
</evidence>
<accession>A0ABR7ITE6</accession>
<comment type="similarity">
    <text evidence="1">Belongs to the GerABKA family.</text>
</comment>
<name>A0ABR7ITE6_9CLOT</name>
<dbReference type="InterPro" id="IPR050768">
    <property type="entry name" value="UPF0353/GerABKA_families"/>
</dbReference>
<keyword evidence="5" id="KW-1185">Reference proteome</keyword>
<evidence type="ECO:0000313" key="5">
    <source>
        <dbReference type="Proteomes" id="UP000649151"/>
    </source>
</evidence>
<sequence>MKISTNIDQNIKTFQEQLHCDKNFDIVYRTIKIMDKTACFFFVDGFAKDEIMTKMMDAFFKIQDQKLLTDAYTFSKSCISYGEIGLEDDLDKLFVALLSGQIVMMLDGFDRAVLIDARTYPQRTTSEPEKDKVFRGSHDGFVETLVLNAALIRRRIRSPELCMQHLSIGTISHTDVSICYMNNKVSQTLLNQIVQKLKSADVESLTMNQESLVEVLLKRKWYNPFPKVKFTERPDTTAAQILEGDIAILVDNSPSAIILPSTIFHLMEEANDYYFPPLTGAYLRLSRFAVLFVAIFLTPVWILLTQYPDIVPEWLKFILITEDISVPLLLQLLMLEVAIDGLQLASLNTPNMLATPLSIIAAIIVGDYAVQSGWFSPQALLYQAFVTLANFSQPGFELGYALKFFRILLLIVTGAFGIWGFVAGVLFLLIVLVCNKTVTGKCYLYPLVPFNWQILKRHLFRMNIKNHTTKKRR</sequence>
<evidence type="ECO:0000256" key="3">
    <source>
        <dbReference type="SAM" id="Phobius"/>
    </source>
</evidence>
<keyword evidence="2 3" id="KW-0472">Membrane</keyword>
<protein>
    <submittedName>
        <fullName evidence="4">Spore germination protein</fullName>
    </submittedName>
</protein>
<reference evidence="4 5" key="1">
    <citation type="submission" date="2020-08" db="EMBL/GenBank/DDBJ databases">
        <title>Genome public.</title>
        <authorList>
            <person name="Liu C."/>
            <person name="Sun Q."/>
        </authorList>
    </citation>
    <scope>NUCLEOTIDE SEQUENCE [LARGE SCALE GENOMIC DNA]</scope>
    <source>
        <strain evidence="4 5">NSJ-27</strain>
    </source>
</reference>
<gene>
    <name evidence="4" type="ORF">H8Z77_10410</name>
</gene>
<evidence type="ECO:0000313" key="4">
    <source>
        <dbReference type="EMBL" id="MBC5788416.1"/>
    </source>
</evidence>
<keyword evidence="3" id="KW-0812">Transmembrane</keyword>
<proteinExistence type="inferred from homology"/>
<feature type="transmembrane region" description="Helical" evidence="3">
    <location>
        <begin position="354"/>
        <end position="374"/>
    </location>
</feature>
<feature type="transmembrane region" description="Helical" evidence="3">
    <location>
        <begin position="324"/>
        <end position="342"/>
    </location>
</feature>
<feature type="transmembrane region" description="Helical" evidence="3">
    <location>
        <begin position="285"/>
        <end position="304"/>
    </location>
</feature>
<keyword evidence="3" id="KW-1133">Transmembrane helix</keyword>
<dbReference type="PANTHER" id="PTHR22550:SF9">
    <property type="entry name" value="STAGE V SPORULATION PROTEIN AF"/>
    <property type="match status" value="1"/>
</dbReference>
<dbReference type="PIRSF" id="PIRSF005690">
    <property type="entry name" value="GerBA"/>
    <property type="match status" value="1"/>
</dbReference>
<dbReference type="InterPro" id="IPR004995">
    <property type="entry name" value="Spore_Ger"/>
</dbReference>
<evidence type="ECO:0000256" key="1">
    <source>
        <dbReference type="ARBA" id="ARBA00005278"/>
    </source>
</evidence>
<dbReference type="PANTHER" id="PTHR22550">
    <property type="entry name" value="SPORE GERMINATION PROTEIN"/>
    <property type="match status" value="1"/>
</dbReference>
<dbReference type="EMBL" id="JACOQK010000001">
    <property type="protein sequence ID" value="MBC5788416.1"/>
    <property type="molecule type" value="Genomic_DNA"/>
</dbReference>
<dbReference type="Proteomes" id="UP000649151">
    <property type="component" value="Unassembled WGS sequence"/>
</dbReference>
<comment type="caution">
    <text evidence="4">The sequence shown here is derived from an EMBL/GenBank/DDBJ whole genome shotgun (WGS) entry which is preliminary data.</text>
</comment>
<feature type="transmembrane region" description="Helical" evidence="3">
    <location>
        <begin position="407"/>
        <end position="433"/>
    </location>
</feature>
<dbReference type="Pfam" id="PF03323">
    <property type="entry name" value="GerA"/>
    <property type="match status" value="1"/>
</dbReference>
<dbReference type="RefSeq" id="WP_186996954.1">
    <property type="nucleotide sequence ID" value="NZ_JACOQK010000001.1"/>
</dbReference>